<dbReference type="Pfam" id="PF03184">
    <property type="entry name" value="DDE_1"/>
    <property type="match status" value="1"/>
</dbReference>
<keyword evidence="2" id="KW-0238">DNA-binding</keyword>
<dbReference type="KEGG" id="dpx:DAPPUDRAFT_116599"/>
<dbReference type="Proteomes" id="UP000000305">
    <property type="component" value="Unassembled WGS sequence"/>
</dbReference>
<gene>
    <name evidence="5" type="ORF">DAPPUDRAFT_116599</name>
</gene>
<dbReference type="InParanoid" id="E9HPV3"/>
<evidence type="ECO:0000313" key="6">
    <source>
        <dbReference type="Proteomes" id="UP000000305"/>
    </source>
</evidence>
<dbReference type="Gene3D" id="1.10.10.60">
    <property type="entry name" value="Homeodomain-like"/>
    <property type="match status" value="2"/>
</dbReference>
<evidence type="ECO:0000256" key="3">
    <source>
        <dbReference type="ARBA" id="ARBA00023242"/>
    </source>
</evidence>
<keyword evidence="6" id="KW-1185">Reference proteome</keyword>
<dbReference type="Pfam" id="PF04218">
    <property type="entry name" value="CENP-B_N"/>
    <property type="match status" value="1"/>
</dbReference>
<dbReference type="InterPro" id="IPR050863">
    <property type="entry name" value="CenT-Element_Derived"/>
</dbReference>
<dbReference type="Pfam" id="PF03221">
    <property type="entry name" value="HTH_Tnp_Tc5"/>
    <property type="match status" value="1"/>
</dbReference>
<protein>
    <recommendedName>
        <fullName evidence="4">HTH CENPB-type domain-containing protein</fullName>
    </recommendedName>
</protein>
<dbReference type="PANTHER" id="PTHR19303">
    <property type="entry name" value="TRANSPOSON"/>
    <property type="match status" value="1"/>
</dbReference>
<dbReference type="HOGENOM" id="CLU_018294_0_4_1"/>
<dbReference type="OMA" id="CRMASHA"/>
<name>E9HPV3_DAPPU</name>
<dbReference type="AlphaFoldDB" id="E9HPV3"/>
<dbReference type="EMBL" id="GL732711">
    <property type="protein sequence ID" value="EFX66237.1"/>
    <property type="molecule type" value="Genomic_DNA"/>
</dbReference>
<dbReference type="GO" id="GO:0005634">
    <property type="term" value="C:nucleus"/>
    <property type="evidence" value="ECO:0000318"/>
    <property type="project" value="GO_Central"/>
</dbReference>
<evidence type="ECO:0000256" key="1">
    <source>
        <dbReference type="ARBA" id="ARBA00004123"/>
    </source>
</evidence>
<dbReference type="GO" id="GO:0003677">
    <property type="term" value="F:DNA binding"/>
    <property type="evidence" value="ECO:0000318"/>
    <property type="project" value="GO_Central"/>
</dbReference>
<organism evidence="5 6">
    <name type="scientific">Daphnia pulex</name>
    <name type="common">Water flea</name>
    <dbReference type="NCBI Taxonomy" id="6669"/>
    <lineage>
        <taxon>Eukaryota</taxon>
        <taxon>Metazoa</taxon>
        <taxon>Ecdysozoa</taxon>
        <taxon>Arthropoda</taxon>
        <taxon>Crustacea</taxon>
        <taxon>Branchiopoda</taxon>
        <taxon>Diplostraca</taxon>
        <taxon>Cladocera</taxon>
        <taxon>Anomopoda</taxon>
        <taxon>Daphniidae</taxon>
        <taxon>Daphnia</taxon>
    </lineage>
</organism>
<evidence type="ECO:0000256" key="2">
    <source>
        <dbReference type="ARBA" id="ARBA00023125"/>
    </source>
</evidence>
<dbReference type="InterPro" id="IPR007889">
    <property type="entry name" value="HTH_Psq"/>
</dbReference>
<sequence length="434" mass="49175">MGKTKNNVDPRNNTLSVKPTDAFKIQKMRAPLTVKDKLKVIDMLKSGNFQRKIAIEFGISKSQEQQIGKNQEEILKGVDSGDLKLSAKVTKNMSEKKELDDAVYDWFLEIRNPKFRCKPLSISRAHIQARALREAEIRGISGFSASDGWFRNWRRRYEIGASIRLTFYRAMPARTYLAYNESRKTVRGTKSLKAKDRVTLVLCVNVDGSCKIEPLIVGMAAKPHCFRDSPCPVPYIHQKNAWVDSAICRHWWGNIFLPAVRAWTDEPVALVMDNFSGHDVNCVDPRGQVSIFFFPPNSTSVHQPLDQGIISAVKINYKKLMQSKFIEAYEDIERMQQLASQAKKGRKASEVDEFLNASVAESFISISPCDSHLISQGDWEITADITISIDDISDPETELRLNLLKYASEAISMPINDPVLLELAKKLRDHIQNV</sequence>
<dbReference type="InterPro" id="IPR009057">
    <property type="entry name" value="Homeodomain-like_sf"/>
</dbReference>
<dbReference type="PhylomeDB" id="E9HPV3"/>
<dbReference type="PANTHER" id="PTHR19303:SF73">
    <property type="entry name" value="PROTEIN PDC2"/>
    <property type="match status" value="1"/>
</dbReference>
<dbReference type="eggNOG" id="KOG3105">
    <property type="taxonomic scope" value="Eukaryota"/>
</dbReference>
<dbReference type="SMART" id="SM00674">
    <property type="entry name" value="CENPB"/>
    <property type="match status" value="1"/>
</dbReference>
<dbReference type="InterPro" id="IPR004875">
    <property type="entry name" value="DDE_SF_endonuclease_dom"/>
</dbReference>
<reference evidence="5 6" key="1">
    <citation type="journal article" date="2011" name="Science">
        <title>The ecoresponsive genome of Daphnia pulex.</title>
        <authorList>
            <person name="Colbourne J.K."/>
            <person name="Pfrender M.E."/>
            <person name="Gilbert D."/>
            <person name="Thomas W.K."/>
            <person name="Tucker A."/>
            <person name="Oakley T.H."/>
            <person name="Tokishita S."/>
            <person name="Aerts A."/>
            <person name="Arnold G.J."/>
            <person name="Basu M.K."/>
            <person name="Bauer D.J."/>
            <person name="Caceres C.E."/>
            <person name="Carmel L."/>
            <person name="Casola C."/>
            <person name="Choi J.H."/>
            <person name="Detter J.C."/>
            <person name="Dong Q."/>
            <person name="Dusheyko S."/>
            <person name="Eads B.D."/>
            <person name="Frohlich T."/>
            <person name="Geiler-Samerotte K.A."/>
            <person name="Gerlach D."/>
            <person name="Hatcher P."/>
            <person name="Jogdeo S."/>
            <person name="Krijgsveld J."/>
            <person name="Kriventseva E.V."/>
            <person name="Kultz D."/>
            <person name="Laforsch C."/>
            <person name="Lindquist E."/>
            <person name="Lopez J."/>
            <person name="Manak J.R."/>
            <person name="Muller J."/>
            <person name="Pangilinan J."/>
            <person name="Patwardhan R.P."/>
            <person name="Pitluck S."/>
            <person name="Pritham E.J."/>
            <person name="Rechtsteiner A."/>
            <person name="Rho M."/>
            <person name="Rogozin I.B."/>
            <person name="Sakarya O."/>
            <person name="Salamov A."/>
            <person name="Schaack S."/>
            <person name="Shapiro H."/>
            <person name="Shiga Y."/>
            <person name="Skalitzky C."/>
            <person name="Smith Z."/>
            <person name="Souvorov A."/>
            <person name="Sung W."/>
            <person name="Tang Z."/>
            <person name="Tsuchiya D."/>
            <person name="Tu H."/>
            <person name="Vos H."/>
            <person name="Wang M."/>
            <person name="Wolf Y.I."/>
            <person name="Yamagata H."/>
            <person name="Yamada T."/>
            <person name="Ye Y."/>
            <person name="Shaw J.R."/>
            <person name="Andrews J."/>
            <person name="Crease T.J."/>
            <person name="Tang H."/>
            <person name="Lucas S.M."/>
            <person name="Robertson H.M."/>
            <person name="Bork P."/>
            <person name="Koonin E.V."/>
            <person name="Zdobnov E.M."/>
            <person name="Grigoriev I.V."/>
            <person name="Lynch M."/>
            <person name="Boore J.L."/>
        </authorList>
    </citation>
    <scope>NUCLEOTIDE SEQUENCE [LARGE SCALE GENOMIC DNA]</scope>
</reference>
<evidence type="ECO:0000313" key="5">
    <source>
        <dbReference type="EMBL" id="EFX66237.1"/>
    </source>
</evidence>
<feature type="domain" description="HTH CENPB-type" evidence="4">
    <location>
        <begin position="87"/>
        <end position="163"/>
    </location>
</feature>
<dbReference type="OrthoDB" id="6369198at2759"/>
<dbReference type="PROSITE" id="PS51253">
    <property type="entry name" value="HTH_CENPB"/>
    <property type="match status" value="1"/>
</dbReference>
<comment type="subcellular location">
    <subcellularLocation>
        <location evidence="1">Nucleus</location>
    </subcellularLocation>
</comment>
<evidence type="ECO:0000259" key="4">
    <source>
        <dbReference type="PROSITE" id="PS51253"/>
    </source>
</evidence>
<dbReference type="InterPro" id="IPR006600">
    <property type="entry name" value="HTH_CenpB_DNA-bd_dom"/>
</dbReference>
<proteinExistence type="predicted"/>
<accession>E9HPV3</accession>
<keyword evidence="3" id="KW-0539">Nucleus</keyword>
<dbReference type="SUPFAM" id="SSF46689">
    <property type="entry name" value="Homeodomain-like"/>
    <property type="match status" value="2"/>
</dbReference>